<dbReference type="InterPro" id="IPR037165">
    <property type="entry name" value="AldOxase/xan_DH_Mopterin-bd_sf"/>
</dbReference>
<evidence type="ECO:0000256" key="1">
    <source>
        <dbReference type="ARBA" id="ARBA00022505"/>
    </source>
</evidence>
<evidence type="ECO:0000256" key="2">
    <source>
        <dbReference type="ARBA" id="ARBA00023002"/>
    </source>
</evidence>
<dbReference type="PANTHER" id="PTHR11908">
    <property type="entry name" value="XANTHINE DEHYDROGENASE"/>
    <property type="match status" value="1"/>
</dbReference>
<evidence type="ECO:0000313" key="5">
    <source>
        <dbReference type="EMBL" id="SFR64386.1"/>
    </source>
</evidence>
<dbReference type="InterPro" id="IPR000674">
    <property type="entry name" value="Ald_Oxase/Xan_DH_a/b"/>
</dbReference>
<dbReference type="RefSeq" id="WP_089882494.1">
    <property type="nucleotide sequence ID" value="NZ_FOYS01000005.1"/>
</dbReference>
<keyword evidence="2" id="KW-0560">Oxidoreductase</keyword>
<organism evidence="5 6">
    <name type="scientific">Halogeometricum limi</name>
    <dbReference type="NCBI Taxonomy" id="555875"/>
    <lineage>
        <taxon>Archaea</taxon>
        <taxon>Methanobacteriati</taxon>
        <taxon>Methanobacteriota</taxon>
        <taxon>Stenosarchaea group</taxon>
        <taxon>Halobacteria</taxon>
        <taxon>Halobacteriales</taxon>
        <taxon>Haloferacaceae</taxon>
        <taxon>Halogeometricum</taxon>
    </lineage>
</organism>
<dbReference type="SUPFAM" id="SSF54665">
    <property type="entry name" value="CO dehydrogenase molybdoprotein N-domain-like"/>
    <property type="match status" value="1"/>
</dbReference>
<proteinExistence type="predicted"/>
<protein>
    <submittedName>
        <fullName evidence="5">Carbon-monoxide dehydrogenase large subunit</fullName>
    </submittedName>
</protein>
<dbReference type="Pfam" id="PF02738">
    <property type="entry name" value="MoCoBD_1"/>
    <property type="match status" value="1"/>
</dbReference>
<sequence length="815" mass="88257">MSESAPKSSEVPDADDEGKRYTGTSMRRVEDFDILTGRVDYIHDIDLPGCLHAALVRAPHAHAAIEEVDTSAAESHPDCELVLTAADIEEHYQQTPGRLGFKEWALAHDRVRFAGEPVAMVVAADRYVAEDVADLVDVSYDVLDPVTDVYAASDDEVLLHEETGTNLADRDEFVFGDVEGAFEDADNVVEGEYSWGRISGVPMETAGAVADYDSDTDSFDVHCNLQLYTFNGELVYESLGYPAEKVRLHVPENIGGSFGTKIAAGARYCALAAMASHQLERPVKYVEDRIEYLQAGDSHSCEREYSVRLAVDDDGTIRGYDVSFMDDLGAFPRYPLPQAVKPLSVLSTSYHIDTVRYEYELYLTNKVPQTAYRGFGVQQHTFALEMTLEKAARELGVDPTELRRQNLVRPDEMPYELPSKNIYDSGDYPAALARIEELVDERERCEGGLLDPDVVEAKREEGKYRGTRPAVTLEPSAGVIDYASRFEMSDDEIEANTREDVASFPEHLAADLRPDGTVTVHLATSSAGQGHQTVVIQLMADGLGISPADIDVDYLNSAEAPKDFGAAASRMGIMLSGASVGLADELATVFEGAAATHWGCDPADVTYADGAVTRDGGGDSLSLADLAEFVDDDGHTATYGYENPAFDLPEFDDALVDKLPTYPGTAYCADAPIVEVDVNTGHVDILRYYSLHDCGTVLNPDIVQGQVEGAIAHGIGGALLEEFAYDDSGQPLAVTMFDYLLPSITNVPEMVVEHRETPSPFTVTGAKGAGEGGTISASAVIPTSINAALEPLGVTVDTVPVTPDRLRAKLRDEVE</sequence>
<dbReference type="GO" id="GO:0005506">
    <property type="term" value="F:iron ion binding"/>
    <property type="evidence" value="ECO:0007669"/>
    <property type="project" value="InterPro"/>
</dbReference>
<dbReference type="Proteomes" id="UP000243250">
    <property type="component" value="Unassembled WGS sequence"/>
</dbReference>
<evidence type="ECO:0000256" key="3">
    <source>
        <dbReference type="SAM" id="MobiDB-lite"/>
    </source>
</evidence>
<feature type="domain" description="Aldehyde oxidase/xanthine dehydrogenase a/b hammerhead" evidence="4">
    <location>
        <begin position="36"/>
        <end position="144"/>
    </location>
</feature>
<dbReference type="AlphaFoldDB" id="A0A1I6ICH4"/>
<dbReference type="Gene3D" id="3.90.1170.50">
    <property type="entry name" value="Aldehyde oxidase/xanthine dehydrogenase, a/b hammerhead"/>
    <property type="match status" value="1"/>
</dbReference>
<keyword evidence="1" id="KW-0500">Molybdenum</keyword>
<name>A0A1I6ICH4_9EURY</name>
<dbReference type="SMART" id="SM01008">
    <property type="entry name" value="Ald_Xan_dh_C"/>
    <property type="match status" value="1"/>
</dbReference>
<gene>
    <name evidence="5" type="ORF">SAMN04488124_3036</name>
</gene>
<evidence type="ECO:0000313" key="6">
    <source>
        <dbReference type="Proteomes" id="UP000243250"/>
    </source>
</evidence>
<reference evidence="6" key="1">
    <citation type="submission" date="2016-10" db="EMBL/GenBank/DDBJ databases">
        <authorList>
            <person name="Varghese N."/>
            <person name="Submissions S."/>
        </authorList>
    </citation>
    <scope>NUCLEOTIDE SEQUENCE [LARGE SCALE GENOMIC DNA]</scope>
    <source>
        <strain evidence="6">CGMCC 1.8711</strain>
    </source>
</reference>
<dbReference type="Pfam" id="PF01315">
    <property type="entry name" value="Ald_Xan_dh_C"/>
    <property type="match status" value="1"/>
</dbReference>
<dbReference type="STRING" id="555875.SAMN04488124_3036"/>
<dbReference type="EMBL" id="FOYS01000005">
    <property type="protein sequence ID" value="SFR64386.1"/>
    <property type="molecule type" value="Genomic_DNA"/>
</dbReference>
<dbReference type="Gene3D" id="3.30.365.10">
    <property type="entry name" value="Aldehyde oxidase/xanthine dehydrogenase, molybdopterin binding domain"/>
    <property type="match status" value="4"/>
</dbReference>
<accession>A0A1I6ICH4</accession>
<dbReference type="InterPro" id="IPR008274">
    <property type="entry name" value="AldOxase/xan_DH_MoCoBD1"/>
</dbReference>
<dbReference type="Pfam" id="PF20256">
    <property type="entry name" value="MoCoBD_2"/>
    <property type="match status" value="1"/>
</dbReference>
<dbReference type="InterPro" id="IPR046867">
    <property type="entry name" value="AldOxase/xan_DH_MoCoBD2"/>
</dbReference>
<dbReference type="GO" id="GO:0016491">
    <property type="term" value="F:oxidoreductase activity"/>
    <property type="evidence" value="ECO:0007669"/>
    <property type="project" value="UniProtKB-KW"/>
</dbReference>
<dbReference type="PANTHER" id="PTHR11908:SF132">
    <property type="entry name" value="ALDEHYDE OXIDASE 1-RELATED"/>
    <property type="match status" value="1"/>
</dbReference>
<feature type="region of interest" description="Disordered" evidence="3">
    <location>
        <begin position="1"/>
        <end position="22"/>
    </location>
</feature>
<dbReference type="OrthoDB" id="57164at2157"/>
<dbReference type="SUPFAM" id="SSF56003">
    <property type="entry name" value="Molybdenum cofactor-binding domain"/>
    <property type="match status" value="1"/>
</dbReference>
<dbReference type="InterPro" id="IPR036856">
    <property type="entry name" value="Ald_Oxase/Xan_DH_a/b_sf"/>
</dbReference>
<evidence type="ECO:0000259" key="4">
    <source>
        <dbReference type="SMART" id="SM01008"/>
    </source>
</evidence>
<keyword evidence="6" id="KW-1185">Reference proteome</keyword>
<dbReference type="InterPro" id="IPR016208">
    <property type="entry name" value="Ald_Oxase/xanthine_DH-like"/>
</dbReference>